<evidence type="ECO:0000256" key="3">
    <source>
        <dbReference type="ARBA" id="ARBA00022563"/>
    </source>
</evidence>
<evidence type="ECO:0000256" key="9">
    <source>
        <dbReference type="ARBA" id="ARBA00022958"/>
    </source>
</evidence>
<keyword evidence="9" id="KW-0630">Potassium</keyword>
<dbReference type="AlphaFoldDB" id="A0A3D5QBV4"/>
<keyword evidence="7" id="KW-0067">ATP-binding</keyword>
<dbReference type="InterPro" id="IPR022636">
    <property type="entry name" value="S-AdoMet_synthetase_sfam"/>
</dbReference>
<proteinExistence type="inferred from homology"/>
<dbReference type="PANTHER" id="PTHR11964">
    <property type="entry name" value="S-ADENOSYLMETHIONINE SYNTHETASE"/>
    <property type="match status" value="1"/>
</dbReference>
<dbReference type="Gene3D" id="3.30.300.10">
    <property type="match status" value="1"/>
</dbReference>
<dbReference type="Pfam" id="PF02773">
    <property type="entry name" value="S-AdoMet_synt_C"/>
    <property type="match status" value="1"/>
</dbReference>
<organism evidence="11 12">
    <name type="scientific">Flexistipes sinusarabici</name>
    <dbReference type="NCBI Taxonomy" id="2352"/>
    <lineage>
        <taxon>Bacteria</taxon>
        <taxon>Pseudomonadati</taxon>
        <taxon>Deferribacterota</taxon>
        <taxon>Deferribacteres</taxon>
        <taxon>Deferribacterales</taxon>
        <taxon>Flexistipitaceae</taxon>
        <taxon>Flexistipes</taxon>
    </lineage>
</organism>
<dbReference type="GO" id="GO:0046872">
    <property type="term" value="F:metal ion binding"/>
    <property type="evidence" value="ECO:0007669"/>
    <property type="project" value="UniProtKB-KW"/>
</dbReference>
<dbReference type="SUPFAM" id="SSF55973">
    <property type="entry name" value="S-adenosylmethionine synthetase"/>
    <property type="match status" value="1"/>
</dbReference>
<feature type="non-terminal residue" evidence="11">
    <location>
        <position position="1"/>
    </location>
</feature>
<evidence type="ECO:0000256" key="1">
    <source>
        <dbReference type="ARBA" id="ARBA00001946"/>
    </source>
</evidence>
<dbReference type="GO" id="GO:0004478">
    <property type="term" value="F:methionine adenosyltransferase activity"/>
    <property type="evidence" value="ECO:0007669"/>
    <property type="project" value="UniProtKB-EC"/>
</dbReference>
<comment type="cofactor">
    <cofactor evidence="1">
        <name>Mg(2+)</name>
        <dbReference type="ChEBI" id="CHEBI:18420"/>
    </cofactor>
</comment>
<dbReference type="Proteomes" id="UP000262325">
    <property type="component" value="Unassembled WGS sequence"/>
</dbReference>
<dbReference type="InterPro" id="IPR022630">
    <property type="entry name" value="S-AdoMet_synt_C"/>
</dbReference>
<evidence type="ECO:0000256" key="5">
    <source>
        <dbReference type="ARBA" id="ARBA00022723"/>
    </source>
</evidence>
<evidence type="ECO:0000256" key="7">
    <source>
        <dbReference type="ARBA" id="ARBA00022840"/>
    </source>
</evidence>
<reference evidence="11 12" key="1">
    <citation type="journal article" date="2018" name="Nat. Biotechnol.">
        <title>A standardized bacterial taxonomy based on genome phylogeny substantially revises the tree of life.</title>
        <authorList>
            <person name="Parks D.H."/>
            <person name="Chuvochina M."/>
            <person name="Waite D.W."/>
            <person name="Rinke C."/>
            <person name="Skarshewski A."/>
            <person name="Chaumeil P.A."/>
            <person name="Hugenholtz P."/>
        </authorList>
    </citation>
    <scope>NUCLEOTIDE SEQUENCE [LARGE SCALE GENOMIC DNA]</scope>
    <source>
        <strain evidence="11">UBA8672</strain>
    </source>
</reference>
<gene>
    <name evidence="11" type="ORF">DHM44_06520</name>
</gene>
<dbReference type="GO" id="GO:0006556">
    <property type="term" value="P:S-adenosylmethionine biosynthetic process"/>
    <property type="evidence" value="ECO:0007669"/>
    <property type="project" value="InterPro"/>
</dbReference>
<dbReference type="GO" id="GO:0005524">
    <property type="term" value="F:ATP binding"/>
    <property type="evidence" value="ECO:0007669"/>
    <property type="project" value="UniProtKB-KW"/>
</dbReference>
<name>A0A3D5QBV4_FLESI</name>
<keyword evidence="8" id="KW-0460">Magnesium</keyword>
<keyword evidence="4 11" id="KW-0808">Transferase</keyword>
<accession>A0A3D5QBV4</accession>
<evidence type="ECO:0000256" key="8">
    <source>
        <dbReference type="ARBA" id="ARBA00022842"/>
    </source>
</evidence>
<evidence type="ECO:0000313" key="11">
    <source>
        <dbReference type="EMBL" id="HCW93317.1"/>
    </source>
</evidence>
<evidence type="ECO:0000313" key="12">
    <source>
        <dbReference type="Proteomes" id="UP000262325"/>
    </source>
</evidence>
<dbReference type="InterPro" id="IPR002133">
    <property type="entry name" value="S-AdoMet_synthetase"/>
</dbReference>
<evidence type="ECO:0000256" key="2">
    <source>
        <dbReference type="ARBA" id="ARBA00009685"/>
    </source>
</evidence>
<sequence>VDRSAAYAARWVAKNIVASGVASRCELQLAYAIGVVEPVSVSVNTYGTGAVPDSELEKIVRKTFDLTPKGIMEALDLRKPIYKSTAAYGHFGRDGFSWEDTARAQDIKDLAGKLGS</sequence>
<evidence type="ECO:0000256" key="6">
    <source>
        <dbReference type="ARBA" id="ARBA00022741"/>
    </source>
</evidence>
<evidence type="ECO:0000259" key="10">
    <source>
        <dbReference type="Pfam" id="PF02773"/>
    </source>
</evidence>
<dbReference type="FunFam" id="3.30.300.10:FF:000004">
    <property type="entry name" value="S-adenosylmethionine synthase"/>
    <property type="match status" value="1"/>
</dbReference>
<comment type="similarity">
    <text evidence="2">Belongs to the AdoMet synthase family.</text>
</comment>
<keyword evidence="3" id="KW-0554">One-carbon metabolism</keyword>
<evidence type="ECO:0000256" key="4">
    <source>
        <dbReference type="ARBA" id="ARBA00022679"/>
    </source>
</evidence>
<keyword evidence="6" id="KW-0547">Nucleotide-binding</keyword>
<keyword evidence="5" id="KW-0479">Metal-binding</keyword>
<protein>
    <submittedName>
        <fullName evidence="11">Methionine adenosyltransferase</fullName>
        <ecNumber evidence="11">2.5.1.6</ecNumber>
    </submittedName>
</protein>
<feature type="domain" description="S-adenosylmethionine synthetase C-terminal" evidence="10">
    <location>
        <begin position="1"/>
        <end position="99"/>
    </location>
</feature>
<comment type="caution">
    <text evidence="11">The sequence shown here is derived from an EMBL/GenBank/DDBJ whole genome shotgun (WGS) entry which is preliminary data.</text>
</comment>
<dbReference type="GO" id="GO:0006730">
    <property type="term" value="P:one-carbon metabolic process"/>
    <property type="evidence" value="ECO:0007669"/>
    <property type="project" value="UniProtKB-KW"/>
</dbReference>
<dbReference type="EC" id="2.5.1.6" evidence="11"/>
<dbReference type="EMBL" id="DPPF01000130">
    <property type="protein sequence ID" value="HCW93317.1"/>
    <property type="molecule type" value="Genomic_DNA"/>
</dbReference>